<accession>A0A4U5M7P9</accession>
<evidence type="ECO:0000259" key="2">
    <source>
        <dbReference type="Pfam" id="PF13086"/>
    </source>
</evidence>
<evidence type="ECO:0000313" key="4">
    <source>
        <dbReference type="EMBL" id="TKR64940.1"/>
    </source>
</evidence>
<feature type="domain" description="DNA2/NAM7 helicase helicase" evidence="2">
    <location>
        <begin position="825"/>
        <end position="927"/>
    </location>
</feature>
<dbReference type="InterPro" id="IPR027417">
    <property type="entry name" value="P-loop_NTPase"/>
</dbReference>
<dbReference type="STRING" id="34508.A0A4U5M7P9"/>
<evidence type="ECO:0000256" key="1">
    <source>
        <dbReference type="SAM" id="MobiDB-lite"/>
    </source>
</evidence>
<reference evidence="4 5" key="2">
    <citation type="journal article" date="2019" name="G3 (Bethesda)">
        <title>Hybrid Assembly of the Genome of the Entomopathogenic Nematode Steinernema carpocapsae Identifies the X-Chromosome.</title>
        <authorList>
            <person name="Serra L."/>
            <person name="Macchietto M."/>
            <person name="Macias-Munoz A."/>
            <person name="McGill C.J."/>
            <person name="Rodriguez I.M."/>
            <person name="Rodriguez B."/>
            <person name="Murad R."/>
            <person name="Mortazavi A."/>
        </authorList>
    </citation>
    <scope>NUCLEOTIDE SEQUENCE [LARGE SCALE GENOMIC DNA]</scope>
    <source>
        <strain evidence="4 5">ALL</strain>
    </source>
</reference>
<dbReference type="Gene3D" id="3.40.50.300">
    <property type="entry name" value="P-loop containing nucleotide triphosphate hydrolases"/>
    <property type="match status" value="2"/>
</dbReference>
<feature type="domain" description="DNA2/NAM7 helicase helicase" evidence="2">
    <location>
        <begin position="425"/>
        <end position="603"/>
    </location>
</feature>
<dbReference type="OrthoDB" id="2423195at2759"/>
<feature type="domain" description="ZNFX1" evidence="3">
    <location>
        <begin position="246"/>
        <end position="343"/>
    </location>
</feature>
<dbReference type="PANTHER" id="PTHR10887">
    <property type="entry name" value="DNA2/NAM7 HELICASE FAMILY"/>
    <property type="match status" value="1"/>
</dbReference>
<dbReference type="Pfam" id="PF13086">
    <property type="entry name" value="AAA_11"/>
    <property type="match status" value="2"/>
</dbReference>
<evidence type="ECO:0000313" key="5">
    <source>
        <dbReference type="Proteomes" id="UP000298663"/>
    </source>
</evidence>
<proteinExistence type="predicted"/>
<dbReference type="EMBL" id="AZBU02000009">
    <property type="protein sequence ID" value="TKR64940.1"/>
    <property type="molecule type" value="Genomic_DNA"/>
</dbReference>
<gene>
    <name evidence="4" type="ORF">L596_025410</name>
</gene>
<dbReference type="Pfam" id="PF25396">
    <property type="entry name" value="ZNFX1"/>
    <property type="match status" value="1"/>
</dbReference>
<dbReference type="InterPro" id="IPR057373">
    <property type="entry name" value="ZNFX1"/>
</dbReference>
<dbReference type="GO" id="GO:0031380">
    <property type="term" value="C:nuclear RNA-directed RNA polymerase complex"/>
    <property type="evidence" value="ECO:0007669"/>
    <property type="project" value="TreeGrafter"/>
</dbReference>
<evidence type="ECO:0008006" key="6">
    <source>
        <dbReference type="Google" id="ProtNLM"/>
    </source>
</evidence>
<dbReference type="InterPro" id="IPR041677">
    <property type="entry name" value="DNA2/NAM7_AAA_11"/>
</dbReference>
<feature type="compositionally biased region" description="Basic and acidic residues" evidence="1">
    <location>
        <begin position="142"/>
        <end position="156"/>
    </location>
</feature>
<protein>
    <recommendedName>
        <fullName evidence="6">DNA2/NAM7 helicase helicase domain-containing protein</fullName>
    </recommendedName>
</protein>
<name>A0A4U5M7P9_STECR</name>
<organism evidence="4 5">
    <name type="scientific">Steinernema carpocapsae</name>
    <name type="common">Entomopathogenic nematode</name>
    <dbReference type="NCBI Taxonomy" id="34508"/>
    <lineage>
        <taxon>Eukaryota</taxon>
        <taxon>Metazoa</taxon>
        <taxon>Ecdysozoa</taxon>
        <taxon>Nematoda</taxon>
        <taxon>Chromadorea</taxon>
        <taxon>Rhabditida</taxon>
        <taxon>Tylenchina</taxon>
        <taxon>Panagrolaimomorpha</taxon>
        <taxon>Strongyloidoidea</taxon>
        <taxon>Steinernematidae</taxon>
        <taxon>Steinernema</taxon>
    </lineage>
</organism>
<dbReference type="Proteomes" id="UP000298663">
    <property type="component" value="Unassembled WGS sequence"/>
</dbReference>
<keyword evidence="5" id="KW-1185">Reference proteome</keyword>
<dbReference type="AlphaFoldDB" id="A0A4U5M7P9"/>
<feature type="region of interest" description="Disordered" evidence="1">
    <location>
        <begin position="142"/>
        <end position="171"/>
    </location>
</feature>
<reference evidence="4 5" key="1">
    <citation type="journal article" date="2015" name="Genome Biol.">
        <title>Comparative genomics of Steinernema reveals deeply conserved gene regulatory networks.</title>
        <authorList>
            <person name="Dillman A.R."/>
            <person name="Macchietto M."/>
            <person name="Porter C.F."/>
            <person name="Rogers A."/>
            <person name="Williams B."/>
            <person name="Antoshechkin I."/>
            <person name="Lee M.M."/>
            <person name="Goodwin Z."/>
            <person name="Lu X."/>
            <person name="Lewis E.E."/>
            <person name="Goodrich-Blair H."/>
            <person name="Stock S.P."/>
            <person name="Adams B.J."/>
            <person name="Sternberg P.W."/>
            <person name="Mortazavi A."/>
        </authorList>
    </citation>
    <scope>NUCLEOTIDE SEQUENCE [LARGE SCALE GENOMIC DNA]</scope>
    <source>
        <strain evidence="4 5">ALL</strain>
    </source>
</reference>
<evidence type="ECO:0000259" key="3">
    <source>
        <dbReference type="Pfam" id="PF25396"/>
    </source>
</evidence>
<dbReference type="PANTHER" id="PTHR10887:SF341">
    <property type="entry name" value="NFX1-TYPE ZINC FINGER-CONTAINING PROTEIN 1"/>
    <property type="match status" value="1"/>
</dbReference>
<comment type="caution">
    <text evidence="4">The sequence shown here is derived from an EMBL/GenBank/DDBJ whole genome shotgun (WGS) entry which is preliminary data.</text>
</comment>
<dbReference type="InterPro" id="IPR045055">
    <property type="entry name" value="DNA2/NAM7-like"/>
</dbReference>
<sequence length="949" mass="110155">MTSKAKQPGRDPGGYERIKQICEAGSTELIQFVTSRPFDTHLKNMWDDPRYATQILNLILAAVSSPEELTDVFIFQFLRSDFFDHLVHFLGLWYEKDQREILNIYLKLLKAIRARSPSVQVQSMTKIREELTKKLLLDIDHKKQRDSKQVHKKTDSPKLTTKPAKKAEAKERGLPENFREISVIPTMEDLASTGKPYLRKNKIEGQYDDSEHYLDVQFRLLREDLLDPLRTGVADYLTKTDEDIENRVYENVQVDFPELQLWNHERVMSCTVRFEKRLKCVWNRQFKFGSLVMLSQDGFQKKFVFGVVNGRSDERLKKGEIGIFFEEFDNVDPYADYKMIESSAYYEAYRPVLKSLQAYHVGEKIPFQKFLVDGNTAPNVPSYLKKGDLTLRELDFGVLCGDRKQSKFLDVREAPDQLTPEEIGLDDSQHKALTMAFQQELALIQGPPGTGKTHLGYQIVRVLLANEHIWNPNQNKPLLVVCYTNRALDQFLNGILDIMEEDGDIADLRRKKLIRVGAQCKDERLQEHLFYKVKQRASIAEDIEYRLRDIKDDRNSLSDEMADDSKWLNTLKNEILDFQKLRGKIDLSSIHSKPGKNQIADPKTSNYVFIDWLTKYERSDPTVKLNGEDRMDLSLIDELVRNGYQEQLAKNLSFKCHNNLQEIRKLYEQSQHTTYIRRLANAPLPETQNWPSIANMKELMTTFKVGEIDAYDALVKHKGDVNKARQGLLSLIKQKRLVPLEPESDNSRKAKNQHRYNPFGLLNVLKNRPESTTGGQLFQKLRMERLKSYTDQILAAKPFSEREANRVTNMWNVSLPDRWRLYKFWVKKISDTKERHFRLLNNEYNEIIEELQEVKLKADVEYLKSPRVLGMTTTSAARLQEVLKTIKCSVVIVEEAAQVLESHIVTSLTVNTKHAILIGDHKQLRPTAGKFFLCICCHSGVNQVEHFRN</sequence>
<dbReference type="SUPFAM" id="SSF52540">
    <property type="entry name" value="P-loop containing nucleoside triphosphate hydrolases"/>
    <property type="match status" value="1"/>
</dbReference>
<dbReference type="GO" id="GO:0031048">
    <property type="term" value="P:regulatory ncRNA-mediated heterochromatin formation"/>
    <property type="evidence" value="ECO:0007669"/>
    <property type="project" value="TreeGrafter"/>
</dbReference>
<dbReference type="GO" id="GO:0004386">
    <property type="term" value="F:helicase activity"/>
    <property type="evidence" value="ECO:0007669"/>
    <property type="project" value="InterPro"/>
</dbReference>